<evidence type="ECO:0000313" key="3">
    <source>
        <dbReference type="Proteomes" id="UP000242519"/>
    </source>
</evidence>
<reference evidence="2 3" key="1">
    <citation type="submission" date="2017-04" db="EMBL/GenBank/DDBJ databases">
        <title>Draft genome sequence of Marssonina coronaria NL1: causal agent of apple blotch.</title>
        <authorList>
            <person name="Cheng Q."/>
        </authorList>
    </citation>
    <scope>NUCLEOTIDE SEQUENCE [LARGE SCALE GENOMIC DNA]</scope>
    <source>
        <strain evidence="2 3">NL1</strain>
    </source>
</reference>
<dbReference type="InParanoid" id="A0A218Z1U2"/>
<sequence>MSLRMRPKARGVGMQGMAGGIGRATVSLGATARGPASSPLGILQPSGLRNPQVDASRAPRYLLHPFPLVEELSGRVAMSEFPPRSRRVCGRWVPQVLTGKVLRRSCSQGGPVLRCTHLLIRLAVELAEEARRRGALPGGEDLTMSGHRRHRRGRGEDLQLGGAMISPYGSLVALEKA</sequence>
<evidence type="ECO:0000313" key="2">
    <source>
        <dbReference type="EMBL" id="OWP01620.1"/>
    </source>
</evidence>
<gene>
    <name evidence="2" type="ORF">B2J93_2136</name>
</gene>
<feature type="region of interest" description="Disordered" evidence="1">
    <location>
        <begin position="137"/>
        <end position="157"/>
    </location>
</feature>
<evidence type="ECO:0000256" key="1">
    <source>
        <dbReference type="SAM" id="MobiDB-lite"/>
    </source>
</evidence>
<name>A0A218Z1U2_9HELO</name>
<protein>
    <submittedName>
        <fullName evidence="2">Uncharacterized protein</fullName>
    </submittedName>
</protein>
<comment type="caution">
    <text evidence="2">The sequence shown here is derived from an EMBL/GenBank/DDBJ whole genome shotgun (WGS) entry which is preliminary data.</text>
</comment>
<organism evidence="2 3">
    <name type="scientific">Diplocarpon coronariae</name>
    <dbReference type="NCBI Taxonomy" id="2795749"/>
    <lineage>
        <taxon>Eukaryota</taxon>
        <taxon>Fungi</taxon>
        <taxon>Dikarya</taxon>
        <taxon>Ascomycota</taxon>
        <taxon>Pezizomycotina</taxon>
        <taxon>Leotiomycetes</taxon>
        <taxon>Helotiales</taxon>
        <taxon>Drepanopezizaceae</taxon>
        <taxon>Diplocarpon</taxon>
    </lineage>
</organism>
<proteinExistence type="predicted"/>
<dbReference type="AlphaFoldDB" id="A0A218Z1U2"/>
<dbReference type="Proteomes" id="UP000242519">
    <property type="component" value="Unassembled WGS sequence"/>
</dbReference>
<accession>A0A218Z1U2</accession>
<dbReference type="EMBL" id="MZNU01000266">
    <property type="protein sequence ID" value="OWP01620.1"/>
    <property type="molecule type" value="Genomic_DNA"/>
</dbReference>
<keyword evidence="3" id="KW-1185">Reference proteome</keyword>